<dbReference type="Proteomes" id="UP000672602">
    <property type="component" value="Unassembled WGS sequence"/>
</dbReference>
<name>A0A8J7S673_9PROT</name>
<evidence type="ECO:0000256" key="3">
    <source>
        <dbReference type="SAM" id="MobiDB-lite"/>
    </source>
</evidence>
<dbReference type="GO" id="GO:0043590">
    <property type="term" value="C:bacterial nucleoid"/>
    <property type="evidence" value="ECO:0007669"/>
    <property type="project" value="UniProtKB-UniRule"/>
</dbReference>
<reference evidence="4" key="1">
    <citation type="submission" date="2021-04" db="EMBL/GenBank/DDBJ databases">
        <authorList>
            <person name="Zhang D.-C."/>
        </authorList>
    </citation>
    <scope>NUCLEOTIDE SEQUENCE</scope>
    <source>
        <strain evidence="4">CGMCC 1.15697</strain>
    </source>
</reference>
<dbReference type="GO" id="GO:0005829">
    <property type="term" value="C:cytosol"/>
    <property type="evidence" value="ECO:0007669"/>
    <property type="project" value="TreeGrafter"/>
</dbReference>
<organism evidence="4 5">
    <name type="scientific">Marivibrio halodurans</name>
    <dbReference type="NCBI Taxonomy" id="2039722"/>
    <lineage>
        <taxon>Bacteria</taxon>
        <taxon>Pseudomonadati</taxon>
        <taxon>Pseudomonadota</taxon>
        <taxon>Alphaproteobacteria</taxon>
        <taxon>Rhodospirillales</taxon>
        <taxon>Rhodospirillaceae</taxon>
        <taxon>Marivibrio</taxon>
    </lineage>
</organism>
<keyword evidence="1 2" id="KW-0238">DNA-binding</keyword>
<accession>A0A8J7S673</accession>
<dbReference type="NCBIfam" id="TIGR00103">
    <property type="entry name" value="DNA_YbaB_EbfC"/>
    <property type="match status" value="1"/>
</dbReference>
<protein>
    <recommendedName>
        <fullName evidence="2">Nucleoid-associated protein KAJ83_04860</fullName>
    </recommendedName>
</protein>
<sequence length="107" mass="12075">MKNMANMMKQAQEMQQRMQEMQQQMEEMEVMGTAGGGMVSATVTGRSKLRRVEIDPSLLKEDEKEVLEDLLVAAVNDAQTKAEERMQEETQKLMGGLQLPPGMKLPF</sequence>
<keyword evidence="2" id="KW-0963">Cytoplasm</keyword>
<feature type="region of interest" description="Disordered" evidence="3">
    <location>
        <begin position="1"/>
        <end position="23"/>
    </location>
</feature>
<comment type="subunit">
    <text evidence="2">Homodimer.</text>
</comment>
<dbReference type="Gene3D" id="3.30.1310.10">
    <property type="entry name" value="Nucleoid-associated protein YbaB-like domain"/>
    <property type="match status" value="1"/>
</dbReference>
<dbReference type="EMBL" id="JAGMWN010000002">
    <property type="protein sequence ID" value="MBP5856327.1"/>
    <property type="molecule type" value="Genomic_DNA"/>
</dbReference>
<comment type="subcellular location">
    <subcellularLocation>
        <location evidence="2">Cytoplasm</location>
        <location evidence="2">Nucleoid</location>
    </subcellularLocation>
</comment>
<evidence type="ECO:0000313" key="5">
    <source>
        <dbReference type="Proteomes" id="UP000672602"/>
    </source>
</evidence>
<keyword evidence="5" id="KW-1185">Reference proteome</keyword>
<dbReference type="HAMAP" id="MF_00274">
    <property type="entry name" value="DNA_YbaB_EbfC"/>
    <property type="match status" value="1"/>
</dbReference>
<evidence type="ECO:0000256" key="2">
    <source>
        <dbReference type="HAMAP-Rule" id="MF_00274"/>
    </source>
</evidence>
<comment type="function">
    <text evidence="2">Binds to DNA and alters its conformation. May be involved in regulation of gene expression, nucleoid organization and DNA protection.</text>
</comment>
<comment type="similarity">
    <text evidence="2">Belongs to the YbaB/EbfC family.</text>
</comment>
<dbReference type="InterPro" id="IPR004401">
    <property type="entry name" value="YbaB/EbfC"/>
</dbReference>
<dbReference type="GO" id="GO:0003677">
    <property type="term" value="F:DNA binding"/>
    <property type="evidence" value="ECO:0007669"/>
    <property type="project" value="UniProtKB-UniRule"/>
</dbReference>
<dbReference type="PANTHER" id="PTHR33449">
    <property type="entry name" value="NUCLEOID-ASSOCIATED PROTEIN YBAB"/>
    <property type="match status" value="1"/>
</dbReference>
<dbReference type="RefSeq" id="WP_210680910.1">
    <property type="nucleotide sequence ID" value="NZ_JAGMWN010000002.1"/>
</dbReference>
<dbReference type="PANTHER" id="PTHR33449:SF1">
    <property type="entry name" value="NUCLEOID-ASSOCIATED PROTEIN YBAB"/>
    <property type="match status" value="1"/>
</dbReference>
<dbReference type="InterPro" id="IPR036894">
    <property type="entry name" value="YbaB-like_sf"/>
</dbReference>
<gene>
    <name evidence="4" type="ORF">KAJ83_04860</name>
</gene>
<evidence type="ECO:0000256" key="1">
    <source>
        <dbReference type="ARBA" id="ARBA00023125"/>
    </source>
</evidence>
<dbReference type="SUPFAM" id="SSF82607">
    <property type="entry name" value="YbaB-like"/>
    <property type="match status" value="1"/>
</dbReference>
<dbReference type="PIRSF" id="PIRSF004555">
    <property type="entry name" value="UCP004555"/>
    <property type="match status" value="1"/>
</dbReference>
<comment type="caution">
    <text evidence="4">The sequence shown here is derived from an EMBL/GenBank/DDBJ whole genome shotgun (WGS) entry which is preliminary data.</text>
</comment>
<dbReference type="Pfam" id="PF02575">
    <property type="entry name" value="YbaB_DNA_bd"/>
    <property type="match status" value="1"/>
</dbReference>
<dbReference type="AlphaFoldDB" id="A0A8J7S673"/>
<evidence type="ECO:0000313" key="4">
    <source>
        <dbReference type="EMBL" id="MBP5856327.1"/>
    </source>
</evidence>
<proteinExistence type="inferred from homology"/>
<feature type="compositionally biased region" description="Low complexity" evidence="3">
    <location>
        <begin position="7"/>
        <end position="23"/>
    </location>
</feature>